<comment type="caution">
    <text evidence="2">The sequence shown here is derived from an EMBL/GenBank/DDBJ whole genome shotgun (WGS) entry which is preliminary data.</text>
</comment>
<reference evidence="2" key="1">
    <citation type="submission" date="2020-12" db="EMBL/GenBank/DDBJ databases">
        <title>Oil enriched cultivation method for isolating marine PHA-producing bacteria.</title>
        <authorList>
            <person name="Zheng W."/>
            <person name="Yu S."/>
            <person name="Huang Y."/>
        </authorList>
    </citation>
    <scope>NUCLEOTIDE SEQUENCE</scope>
    <source>
        <strain evidence="2">SY-2-3</strain>
    </source>
</reference>
<dbReference type="Gene3D" id="3.30.70.120">
    <property type="match status" value="1"/>
</dbReference>
<dbReference type="InterPro" id="IPR004323">
    <property type="entry name" value="Ion_tolerance_CutA"/>
</dbReference>
<proteinExistence type="inferred from homology"/>
<dbReference type="GO" id="GO:0005507">
    <property type="term" value="F:copper ion binding"/>
    <property type="evidence" value="ECO:0007669"/>
    <property type="project" value="TreeGrafter"/>
</dbReference>
<evidence type="ECO:0000256" key="1">
    <source>
        <dbReference type="ARBA" id="ARBA00010169"/>
    </source>
</evidence>
<dbReference type="InterPro" id="IPR011322">
    <property type="entry name" value="N-reg_PII-like_a/b"/>
</dbReference>
<dbReference type="Proteomes" id="UP000664405">
    <property type="component" value="Unassembled WGS sequence"/>
</dbReference>
<dbReference type="RefSeq" id="WP_068519032.1">
    <property type="nucleotide sequence ID" value="NZ_JAEKJW010000002.1"/>
</dbReference>
<dbReference type="Pfam" id="PF03091">
    <property type="entry name" value="CutA1"/>
    <property type="match status" value="1"/>
</dbReference>
<name>A0A8I1M9I8_9PROT</name>
<gene>
    <name evidence="2" type="ORF">JF547_12905</name>
</gene>
<comment type="similarity">
    <text evidence="1">Belongs to the CutA family.</text>
</comment>
<dbReference type="PANTHER" id="PTHR23419:SF8">
    <property type="entry name" value="FI09726P"/>
    <property type="match status" value="1"/>
</dbReference>
<accession>A0A8I1M9I8</accession>
<dbReference type="PANTHER" id="PTHR23419">
    <property type="entry name" value="DIVALENT CATION TOLERANCE CUTA-RELATED"/>
    <property type="match status" value="1"/>
</dbReference>
<dbReference type="SUPFAM" id="SSF54913">
    <property type="entry name" value="GlnB-like"/>
    <property type="match status" value="1"/>
</dbReference>
<protein>
    <submittedName>
        <fullName evidence="2">Divalent-cation tolerance protein CutA</fullName>
    </submittedName>
</protein>
<evidence type="ECO:0000313" key="2">
    <source>
        <dbReference type="EMBL" id="MBN8197361.1"/>
    </source>
</evidence>
<dbReference type="EMBL" id="JAEKJW010000002">
    <property type="protein sequence ID" value="MBN8197361.1"/>
    <property type="molecule type" value="Genomic_DNA"/>
</dbReference>
<dbReference type="GO" id="GO:0010038">
    <property type="term" value="P:response to metal ion"/>
    <property type="evidence" value="ECO:0007669"/>
    <property type="project" value="InterPro"/>
</dbReference>
<evidence type="ECO:0000313" key="3">
    <source>
        <dbReference type="Proteomes" id="UP000664405"/>
    </source>
</evidence>
<organism evidence="2 3">
    <name type="scientific">Thalassospira povalilytica</name>
    <dbReference type="NCBI Taxonomy" id="732237"/>
    <lineage>
        <taxon>Bacteria</taxon>
        <taxon>Pseudomonadati</taxon>
        <taxon>Pseudomonadota</taxon>
        <taxon>Alphaproteobacteria</taxon>
        <taxon>Rhodospirillales</taxon>
        <taxon>Thalassospiraceae</taxon>
        <taxon>Thalassospira</taxon>
    </lineage>
</organism>
<dbReference type="InterPro" id="IPR015867">
    <property type="entry name" value="N-reg_PII/ATP_PRibTrfase_C"/>
</dbReference>
<sequence>MTETGFQDSEMSFLYVTVPDMEIARVIAGGAIREKLAACANVLPQMTAIYEWNGDVEEESELVVLLKTSRNKAQFLAKWVEEHHPYEVPCILEIPLGRGNHDYVSWLQGQLGAGSRLM</sequence>
<dbReference type="AlphaFoldDB" id="A0A8I1M9I8"/>